<evidence type="ECO:0000313" key="2">
    <source>
        <dbReference type="EMBL" id="CAG5132777.1"/>
    </source>
</evidence>
<dbReference type="Proteomes" id="UP000678393">
    <property type="component" value="Unassembled WGS sequence"/>
</dbReference>
<reference evidence="2" key="1">
    <citation type="submission" date="2021-04" db="EMBL/GenBank/DDBJ databases">
        <authorList>
            <consortium name="Molecular Ecology Group"/>
        </authorList>
    </citation>
    <scope>NUCLEOTIDE SEQUENCE</scope>
</reference>
<name>A0A8S3ZTD5_9EUPU</name>
<accession>A0A8S3ZTD5</accession>
<evidence type="ECO:0000256" key="1">
    <source>
        <dbReference type="SAM" id="MobiDB-lite"/>
    </source>
</evidence>
<feature type="compositionally biased region" description="Basic and acidic residues" evidence="1">
    <location>
        <begin position="32"/>
        <end position="41"/>
    </location>
</feature>
<feature type="compositionally biased region" description="Polar residues" evidence="1">
    <location>
        <begin position="42"/>
        <end position="75"/>
    </location>
</feature>
<sequence>MFDQESLQDQNTCFTTSHENLSSRTTGQELDGDYKLKEDKTSFNTGKTANQLPYSQTTSQATSNTVSKSGCNSNEACGDEDGDMDQMPSMQDSEITKYANYSEMLQDLGQQSKVVLMQYSQVFGDSEAYEQQAYQAITDLTAHAQLLLQSLNNQKKMLCRRINSISEVLRNDC</sequence>
<feature type="compositionally biased region" description="Polar residues" evidence="1">
    <location>
        <begin position="1"/>
        <end position="28"/>
    </location>
</feature>
<evidence type="ECO:0000313" key="3">
    <source>
        <dbReference type="Proteomes" id="UP000678393"/>
    </source>
</evidence>
<comment type="caution">
    <text evidence="2">The sequence shown here is derived from an EMBL/GenBank/DDBJ whole genome shotgun (WGS) entry which is preliminary data.</text>
</comment>
<protein>
    <submittedName>
        <fullName evidence="2">Uncharacterized protein</fullName>
    </submittedName>
</protein>
<proteinExistence type="predicted"/>
<gene>
    <name evidence="2" type="ORF">CUNI_LOCUS18335</name>
</gene>
<dbReference type="AlphaFoldDB" id="A0A8S3ZTD5"/>
<dbReference type="OrthoDB" id="6155282at2759"/>
<dbReference type="EMBL" id="CAJHNH020005646">
    <property type="protein sequence ID" value="CAG5132777.1"/>
    <property type="molecule type" value="Genomic_DNA"/>
</dbReference>
<feature type="region of interest" description="Disordered" evidence="1">
    <location>
        <begin position="1"/>
        <end position="89"/>
    </location>
</feature>
<keyword evidence="3" id="KW-1185">Reference proteome</keyword>
<organism evidence="2 3">
    <name type="scientific">Candidula unifasciata</name>
    <dbReference type="NCBI Taxonomy" id="100452"/>
    <lineage>
        <taxon>Eukaryota</taxon>
        <taxon>Metazoa</taxon>
        <taxon>Spiralia</taxon>
        <taxon>Lophotrochozoa</taxon>
        <taxon>Mollusca</taxon>
        <taxon>Gastropoda</taxon>
        <taxon>Heterobranchia</taxon>
        <taxon>Euthyneura</taxon>
        <taxon>Panpulmonata</taxon>
        <taxon>Eupulmonata</taxon>
        <taxon>Stylommatophora</taxon>
        <taxon>Helicina</taxon>
        <taxon>Helicoidea</taxon>
        <taxon>Geomitridae</taxon>
        <taxon>Candidula</taxon>
    </lineage>
</organism>